<accession>A0ABX0YE88</accession>
<organism evidence="1 2">
    <name type="scientific">Pseudomonas quercus</name>
    <dbReference type="NCBI Taxonomy" id="2722792"/>
    <lineage>
        <taxon>Bacteria</taxon>
        <taxon>Pseudomonadati</taxon>
        <taxon>Pseudomonadota</taxon>
        <taxon>Gammaproteobacteria</taxon>
        <taxon>Pseudomonadales</taxon>
        <taxon>Pseudomonadaceae</taxon>
        <taxon>Pseudomonas</taxon>
    </lineage>
</organism>
<evidence type="ECO:0000313" key="2">
    <source>
        <dbReference type="Proteomes" id="UP000746535"/>
    </source>
</evidence>
<name>A0ABX0YE88_9PSED</name>
<gene>
    <name evidence="1" type="ORF">HBH25_12645</name>
</gene>
<dbReference type="EMBL" id="JAAVJI010000006">
    <property type="protein sequence ID" value="NJP01694.1"/>
    <property type="molecule type" value="Genomic_DNA"/>
</dbReference>
<keyword evidence="2" id="KW-1185">Reference proteome</keyword>
<dbReference type="Proteomes" id="UP000746535">
    <property type="component" value="Unassembled WGS sequence"/>
</dbReference>
<sequence length="93" mass="10824">MLDKDLDPAEWLGLPTEEQMWRQQAALCARECDMLNALLTEQRARLAQLTHLHTTACQKRDQRQAGRWRALQRLVGLQCGEPRPTEQQREADE</sequence>
<comment type="caution">
    <text evidence="1">The sequence shown here is derived from an EMBL/GenBank/DDBJ whole genome shotgun (WGS) entry which is preliminary data.</text>
</comment>
<reference evidence="1 2" key="1">
    <citation type="submission" date="2020-03" db="EMBL/GenBank/DDBJ databases">
        <authorList>
            <person name="Wang L."/>
            <person name="He N."/>
            <person name="Li Y."/>
            <person name="Fang Y."/>
            <person name="Zhang F."/>
        </authorList>
    </citation>
    <scope>NUCLEOTIDE SEQUENCE [LARGE SCALE GENOMIC DNA]</scope>
    <source>
        <strain evidence="2">hsmgli-8</strain>
    </source>
</reference>
<proteinExistence type="predicted"/>
<protein>
    <submittedName>
        <fullName evidence="1">Uncharacterized protein</fullName>
    </submittedName>
</protein>
<evidence type="ECO:0000313" key="1">
    <source>
        <dbReference type="EMBL" id="NJP01694.1"/>
    </source>
</evidence>
<dbReference type="RefSeq" id="WP_168084267.1">
    <property type="nucleotide sequence ID" value="NZ_JAAVJI010000006.1"/>
</dbReference>